<protein>
    <recommendedName>
        <fullName evidence="2">Cytochrome c7-like domain-containing protein</fullName>
    </recommendedName>
</protein>
<gene>
    <name evidence="3" type="ORF">GETHPA_18210</name>
</gene>
<accession>A0ABQ5Q734</accession>
<dbReference type="RefSeq" id="WP_285724874.1">
    <property type="nucleotide sequence ID" value="NZ_BSDD01000003.1"/>
</dbReference>
<evidence type="ECO:0000259" key="2">
    <source>
        <dbReference type="Pfam" id="PF14522"/>
    </source>
</evidence>
<comment type="caution">
    <text evidence="3">The sequence shown here is derived from an EMBL/GenBank/DDBJ whole genome shotgun (WGS) entry which is preliminary data.</text>
</comment>
<keyword evidence="4" id="KW-1185">Reference proteome</keyword>
<proteinExistence type="predicted"/>
<evidence type="ECO:0000313" key="4">
    <source>
        <dbReference type="Proteomes" id="UP001165089"/>
    </source>
</evidence>
<keyword evidence="1" id="KW-0732">Signal</keyword>
<dbReference type="Proteomes" id="UP001165089">
    <property type="component" value="Unassembled WGS sequence"/>
</dbReference>
<dbReference type="InterPro" id="IPR036280">
    <property type="entry name" value="Multihaem_cyt_sf"/>
</dbReference>
<name>A0ABQ5Q734_9BACT</name>
<dbReference type="SUPFAM" id="SSF48695">
    <property type="entry name" value="Multiheme cytochromes"/>
    <property type="match status" value="1"/>
</dbReference>
<dbReference type="Pfam" id="PF14522">
    <property type="entry name" value="Cytochrome_C7"/>
    <property type="match status" value="1"/>
</dbReference>
<feature type="domain" description="Cytochrome c7-like" evidence="2">
    <location>
        <begin position="58"/>
        <end position="131"/>
    </location>
</feature>
<reference evidence="3 4" key="1">
    <citation type="journal article" date="2023" name="Antonie Van Leeuwenhoek">
        <title>Mesoterricola silvestris gen. nov., sp. nov., Mesoterricola sediminis sp. nov., Geothrix oryzae sp. nov., Geothrix edaphica sp. nov., Geothrix rubra sp. nov., and Geothrix limicola sp. nov., six novel members of Acidobacteriota isolated from soils.</title>
        <authorList>
            <person name="Itoh H."/>
            <person name="Sugisawa Y."/>
            <person name="Mise K."/>
            <person name="Xu Z."/>
            <person name="Kuniyasu M."/>
            <person name="Ushijima N."/>
            <person name="Kawano K."/>
            <person name="Kobayashi E."/>
            <person name="Shiratori Y."/>
            <person name="Masuda Y."/>
            <person name="Senoo K."/>
        </authorList>
    </citation>
    <scope>NUCLEOTIDE SEQUENCE [LARGE SCALE GENOMIC DNA]</scope>
    <source>
        <strain evidence="3 4">Red803</strain>
    </source>
</reference>
<dbReference type="Gene3D" id="3.90.10.10">
    <property type="entry name" value="Cytochrome C3"/>
    <property type="match status" value="1"/>
</dbReference>
<dbReference type="InterPro" id="IPR029467">
    <property type="entry name" value="Cyt_c7-like"/>
</dbReference>
<feature type="signal peptide" evidence="1">
    <location>
        <begin position="1"/>
        <end position="22"/>
    </location>
</feature>
<organism evidence="3 4">
    <name type="scientific">Geothrix rubra</name>
    <dbReference type="NCBI Taxonomy" id="2927977"/>
    <lineage>
        <taxon>Bacteria</taxon>
        <taxon>Pseudomonadati</taxon>
        <taxon>Acidobacteriota</taxon>
        <taxon>Holophagae</taxon>
        <taxon>Holophagales</taxon>
        <taxon>Holophagaceae</taxon>
        <taxon>Geothrix</taxon>
    </lineage>
</organism>
<feature type="chain" id="PRO_5045867120" description="Cytochrome c7-like domain-containing protein" evidence="1">
    <location>
        <begin position="23"/>
        <end position="158"/>
    </location>
</feature>
<sequence length="158" mass="17186">MRWLLAACLAMPLSLAAAPPQAKDCVECHDNVKLEVFRSRSHGGLACVDCHAAITAIPHDEKLPQVQCRRCHAHEVEDYDQSAHGVTRAAGNAKAPWCTTCHGPAHEIVSPRDSASKVAKRHLAATCGTCHPRDFLTRVDQSLPHRASRMGIQKGDVK</sequence>
<evidence type="ECO:0000313" key="3">
    <source>
        <dbReference type="EMBL" id="GLH70288.1"/>
    </source>
</evidence>
<dbReference type="EMBL" id="BSDD01000003">
    <property type="protein sequence ID" value="GLH70288.1"/>
    <property type="molecule type" value="Genomic_DNA"/>
</dbReference>
<evidence type="ECO:0000256" key="1">
    <source>
        <dbReference type="SAM" id="SignalP"/>
    </source>
</evidence>